<feature type="compositionally biased region" description="Basic and acidic residues" evidence="3">
    <location>
        <begin position="276"/>
        <end position="288"/>
    </location>
</feature>
<dbReference type="SUPFAM" id="SSF55753">
    <property type="entry name" value="Actin depolymerizing proteins"/>
    <property type="match status" value="1"/>
</dbReference>
<dbReference type="InterPro" id="IPR029006">
    <property type="entry name" value="ADF-H/Gelsolin-like_dom_sf"/>
</dbReference>
<protein>
    <submittedName>
        <fullName evidence="6">Drebrin-like protein</fullName>
    </submittedName>
</protein>
<dbReference type="CDD" id="cd00174">
    <property type="entry name" value="SH3"/>
    <property type="match status" value="1"/>
</dbReference>
<feature type="compositionally biased region" description="Polar residues" evidence="3">
    <location>
        <begin position="211"/>
        <end position="227"/>
    </location>
</feature>
<dbReference type="Gene3D" id="2.30.30.40">
    <property type="entry name" value="SH3 Domains"/>
    <property type="match status" value="1"/>
</dbReference>
<sequence>MSLDLFDKAIPQSLENVRAGKYQWVLLGHVGATATIKVEETGDGFSDLVSELSGGKIQYAYSQFDINGVKKYLFASWCPEGVPGTVKARFASYSKDMERFMKGQYHIHISARSEDDLEEDDIIKKLKVATGAFYTQQSNRKDLTIDQAKQNIDTSVTSKVVTKQDTASINKDASSQFWEEENRRLEELKKSQEYKPTVPIIDKNQREKFWNSASKSPATPDAYTQQKMSRDEELKKATTVSKEFWSKEQIAAEEEKNNKISSPTLDSLTTASSLKNKFENMRVSEPEPVKPAPKGTVWKRPAPASDFVHATPVVKATTTKWQRPAPTQEPEPVHQPEPVRYQQPEPVYNEPEPEPQPEPVKSTFKLPPPPKQQQEDDWDNEPEPEPVQHYQQPEPEPEPVYEQSYQEPEPVYQEPEPEIKKPVKLPPPPPKKVDKGYLFKVTAVYAFESADSEELSFDVDEELKVLKNEGEWWVAENASGRQGFIPCNYCGEPYDL</sequence>
<name>A0AAW2ZCJ8_9EUKA</name>
<feature type="region of interest" description="Disordered" evidence="3">
    <location>
        <begin position="253"/>
        <end position="432"/>
    </location>
</feature>
<dbReference type="SUPFAM" id="SSF50044">
    <property type="entry name" value="SH3-domain"/>
    <property type="match status" value="1"/>
</dbReference>
<dbReference type="GO" id="GO:0030864">
    <property type="term" value="C:cortical actin cytoskeleton"/>
    <property type="evidence" value="ECO:0007669"/>
    <property type="project" value="TreeGrafter"/>
</dbReference>
<dbReference type="GO" id="GO:0030833">
    <property type="term" value="P:regulation of actin filament polymerization"/>
    <property type="evidence" value="ECO:0007669"/>
    <property type="project" value="TreeGrafter"/>
</dbReference>
<evidence type="ECO:0000313" key="6">
    <source>
        <dbReference type="EMBL" id="KAL0486352.1"/>
    </source>
</evidence>
<feature type="region of interest" description="Disordered" evidence="3">
    <location>
        <begin position="211"/>
        <end position="231"/>
    </location>
</feature>
<dbReference type="Proteomes" id="UP001431209">
    <property type="component" value="Unassembled WGS sequence"/>
</dbReference>
<feature type="domain" description="ADF-H" evidence="5">
    <location>
        <begin position="2"/>
        <end position="127"/>
    </location>
</feature>
<dbReference type="InterPro" id="IPR002108">
    <property type="entry name" value="ADF-H"/>
</dbReference>
<proteinExistence type="predicted"/>
<accession>A0AAW2ZCJ8</accession>
<dbReference type="InterPro" id="IPR001452">
    <property type="entry name" value="SH3_domain"/>
</dbReference>
<evidence type="ECO:0000256" key="1">
    <source>
        <dbReference type="ARBA" id="ARBA00022443"/>
    </source>
</evidence>
<organism evidence="6 7">
    <name type="scientific">Acrasis kona</name>
    <dbReference type="NCBI Taxonomy" id="1008807"/>
    <lineage>
        <taxon>Eukaryota</taxon>
        <taxon>Discoba</taxon>
        <taxon>Heterolobosea</taxon>
        <taxon>Tetramitia</taxon>
        <taxon>Eutetramitia</taxon>
        <taxon>Acrasidae</taxon>
        <taxon>Acrasis</taxon>
    </lineage>
</organism>
<feature type="compositionally biased region" description="Low complexity" evidence="3">
    <location>
        <begin position="400"/>
        <end position="414"/>
    </location>
</feature>
<gene>
    <name evidence="6" type="ORF">AKO1_001992</name>
</gene>
<dbReference type="PROSITE" id="PS51263">
    <property type="entry name" value="ADF_H"/>
    <property type="match status" value="1"/>
</dbReference>
<dbReference type="PROSITE" id="PS50002">
    <property type="entry name" value="SH3"/>
    <property type="match status" value="1"/>
</dbReference>
<feature type="compositionally biased region" description="Acidic residues" evidence="3">
    <location>
        <begin position="375"/>
        <end position="384"/>
    </location>
</feature>
<dbReference type="SMART" id="SM00102">
    <property type="entry name" value="ADF"/>
    <property type="match status" value="1"/>
</dbReference>
<feature type="domain" description="SH3" evidence="4">
    <location>
        <begin position="436"/>
        <end position="495"/>
    </location>
</feature>
<keyword evidence="1 2" id="KW-0728">SH3 domain</keyword>
<evidence type="ECO:0000256" key="2">
    <source>
        <dbReference type="PROSITE-ProRule" id="PRU00192"/>
    </source>
</evidence>
<comment type="caution">
    <text evidence="6">The sequence shown here is derived from an EMBL/GenBank/DDBJ whole genome shotgun (WGS) entry which is preliminary data.</text>
</comment>
<keyword evidence="7" id="KW-1185">Reference proteome</keyword>
<dbReference type="Gene3D" id="3.40.20.10">
    <property type="entry name" value="Severin"/>
    <property type="match status" value="1"/>
</dbReference>
<dbReference type="GO" id="GO:0051015">
    <property type="term" value="F:actin filament binding"/>
    <property type="evidence" value="ECO:0007669"/>
    <property type="project" value="TreeGrafter"/>
</dbReference>
<dbReference type="Pfam" id="PF00241">
    <property type="entry name" value="Cofilin_ADF"/>
    <property type="match status" value="1"/>
</dbReference>
<dbReference type="Pfam" id="PF00018">
    <property type="entry name" value="SH3_1"/>
    <property type="match status" value="1"/>
</dbReference>
<dbReference type="AlphaFoldDB" id="A0AAW2ZCJ8"/>
<dbReference type="InterPro" id="IPR036028">
    <property type="entry name" value="SH3-like_dom_sf"/>
</dbReference>
<dbReference type="PANTHER" id="PTHR10829">
    <property type="entry name" value="CORTACTIN AND DREBRIN"/>
    <property type="match status" value="1"/>
</dbReference>
<dbReference type="GO" id="GO:0005884">
    <property type="term" value="C:actin filament"/>
    <property type="evidence" value="ECO:0007669"/>
    <property type="project" value="TreeGrafter"/>
</dbReference>
<dbReference type="PANTHER" id="PTHR10829:SF25">
    <property type="entry name" value="DREBRIN-LIKE PROTEIN"/>
    <property type="match status" value="1"/>
</dbReference>
<dbReference type="EMBL" id="JAOPGA020001225">
    <property type="protein sequence ID" value="KAL0486352.1"/>
    <property type="molecule type" value="Genomic_DNA"/>
</dbReference>
<evidence type="ECO:0000259" key="5">
    <source>
        <dbReference type="PROSITE" id="PS51263"/>
    </source>
</evidence>
<feature type="compositionally biased region" description="Polar residues" evidence="3">
    <location>
        <begin position="259"/>
        <end position="275"/>
    </location>
</feature>
<evidence type="ECO:0000313" key="7">
    <source>
        <dbReference type="Proteomes" id="UP001431209"/>
    </source>
</evidence>
<evidence type="ECO:0000259" key="4">
    <source>
        <dbReference type="PROSITE" id="PS50002"/>
    </source>
</evidence>
<reference evidence="6 7" key="1">
    <citation type="submission" date="2024-03" db="EMBL/GenBank/DDBJ databases">
        <title>The Acrasis kona genome and developmental transcriptomes reveal deep origins of eukaryotic multicellular pathways.</title>
        <authorList>
            <person name="Sheikh S."/>
            <person name="Fu C.-J."/>
            <person name="Brown M.W."/>
            <person name="Baldauf S.L."/>
        </authorList>
    </citation>
    <scope>NUCLEOTIDE SEQUENCE [LARGE SCALE GENOMIC DNA]</scope>
    <source>
        <strain evidence="6 7">ATCC MYA-3509</strain>
    </source>
</reference>
<dbReference type="GO" id="GO:0030427">
    <property type="term" value="C:site of polarized growth"/>
    <property type="evidence" value="ECO:0007669"/>
    <property type="project" value="TreeGrafter"/>
</dbReference>
<evidence type="ECO:0000256" key="3">
    <source>
        <dbReference type="SAM" id="MobiDB-lite"/>
    </source>
</evidence>
<dbReference type="SMART" id="SM00326">
    <property type="entry name" value="SH3"/>
    <property type="match status" value="1"/>
</dbReference>
<feature type="compositionally biased region" description="Low complexity" evidence="3">
    <location>
        <begin position="336"/>
        <end position="350"/>
    </location>
</feature>